<dbReference type="Proteomes" id="UP000885759">
    <property type="component" value="Unassembled WGS sequence"/>
</dbReference>
<accession>A0A7C4V6V4</accession>
<sequence length="426" mass="47221">MNALDPVRLIEDAEACVRCALCLSVCPTYRDTQLEIQSPRGRVMLYADFAQGALDDPLRVLEAAYDCLECRACQTVCPNDVRPGEAAVDAKVTLQGGRPQGWVVKAALALFHHPLLIDLANLLLVAYQRLGLQTLVRRTRLLERVGLGKLQFAESLLPGRPVHPAMRLFHPRRVQPDGEPKGKVAFFLGCVMNLVFSEVSKATVEVIRRSGWEVVIPRETTCCGAPHIEEGDWYGFEKLAKQNLDHYGRLEVDYILTDCAACGAELKGYAKHFAEDPVYGPLAERVAAKTRMFSEFVDAEGLPGSARFPFATTHQHACHACHAQGVKDEPERVLSFATDYRPLEGSTDCCGSAGVYNLTHTETSMRILERKMESVAKTNAEVLTVENPGCLLQLDLGRRRFGPEVRVRHIAEVVLEAMDAQEEPPR</sequence>
<keyword evidence="3" id="KW-0677">Repeat</keyword>
<dbReference type="Pfam" id="PF02754">
    <property type="entry name" value="CCG"/>
    <property type="match status" value="2"/>
</dbReference>
<comment type="catalytic activity">
    <reaction evidence="6">
        <text>(R)-lactate + A = pyruvate + AH2</text>
        <dbReference type="Rhea" id="RHEA:15089"/>
        <dbReference type="ChEBI" id="CHEBI:13193"/>
        <dbReference type="ChEBI" id="CHEBI:15361"/>
        <dbReference type="ChEBI" id="CHEBI:16004"/>
        <dbReference type="ChEBI" id="CHEBI:17499"/>
    </reaction>
</comment>
<reference evidence="8" key="1">
    <citation type="journal article" date="2020" name="mSystems">
        <title>Genome- and Community-Level Interaction Insights into Carbon Utilization and Element Cycling Functions of Hydrothermarchaeota in Hydrothermal Sediment.</title>
        <authorList>
            <person name="Zhou Z."/>
            <person name="Liu Y."/>
            <person name="Xu W."/>
            <person name="Pan J."/>
            <person name="Luo Z.H."/>
            <person name="Li M."/>
        </authorList>
    </citation>
    <scope>NUCLEOTIDE SEQUENCE [LARGE SCALE GENOMIC DNA]</scope>
    <source>
        <strain evidence="8">HyVt-570</strain>
    </source>
</reference>
<evidence type="ECO:0000259" key="7">
    <source>
        <dbReference type="PROSITE" id="PS51379"/>
    </source>
</evidence>
<dbReference type="Gene3D" id="1.10.1060.10">
    <property type="entry name" value="Alpha-helical ferredoxin"/>
    <property type="match status" value="1"/>
</dbReference>
<dbReference type="SUPFAM" id="SSF46548">
    <property type="entry name" value="alpha-helical ferredoxin"/>
    <property type="match status" value="1"/>
</dbReference>
<dbReference type="InterPro" id="IPR012257">
    <property type="entry name" value="Glc_ox_4Fe-4S"/>
</dbReference>
<dbReference type="InterPro" id="IPR004017">
    <property type="entry name" value="Cys_rich_dom"/>
</dbReference>
<proteinExistence type="predicted"/>
<evidence type="ECO:0000256" key="4">
    <source>
        <dbReference type="ARBA" id="ARBA00023004"/>
    </source>
</evidence>
<dbReference type="GO" id="GO:0019154">
    <property type="term" value="F:glycolate dehydrogenase activity"/>
    <property type="evidence" value="ECO:0007669"/>
    <property type="project" value="UniProtKB-EC"/>
</dbReference>
<comment type="function">
    <text evidence="6">Component of a complex that catalyzes the oxidation of glycolate to glyoxylate.</text>
</comment>
<keyword evidence="6" id="KW-0249">Electron transport</keyword>
<keyword evidence="1 6" id="KW-0004">4Fe-4S</keyword>
<dbReference type="GO" id="GO:0046872">
    <property type="term" value="F:metal ion binding"/>
    <property type="evidence" value="ECO:0007669"/>
    <property type="project" value="UniProtKB-UniRule"/>
</dbReference>
<protein>
    <recommendedName>
        <fullName evidence="6">Glycolate oxidase iron-sulfur subunit</fullName>
        <ecNumber evidence="6">1.1.99.14</ecNumber>
    </recommendedName>
</protein>
<evidence type="ECO:0000313" key="8">
    <source>
        <dbReference type="EMBL" id="HGY09931.1"/>
    </source>
</evidence>
<dbReference type="Pfam" id="PF13183">
    <property type="entry name" value="Fer4_8"/>
    <property type="match status" value="1"/>
</dbReference>
<feature type="domain" description="4Fe-4S ferredoxin-type" evidence="7">
    <location>
        <begin position="7"/>
        <end position="37"/>
    </location>
</feature>
<evidence type="ECO:0000256" key="3">
    <source>
        <dbReference type="ARBA" id="ARBA00022737"/>
    </source>
</evidence>
<keyword evidence="6" id="KW-0813">Transport</keyword>
<dbReference type="InterPro" id="IPR017900">
    <property type="entry name" value="4Fe4S_Fe_S_CS"/>
</dbReference>
<evidence type="ECO:0000256" key="6">
    <source>
        <dbReference type="PIRNR" id="PIRNR000139"/>
    </source>
</evidence>
<comment type="catalytic activity">
    <reaction evidence="6">
        <text>glycolate + A = glyoxylate + AH2</text>
        <dbReference type="Rhea" id="RHEA:21264"/>
        <dbReference type="ChEBI" id="CHEBI:13193"/>
        <dbReference type="ChEBI" id="CHEBI:17499"/>
        <dbReference type="ChEBI" id="CHEBI:29805"/>
        <dbReference type="ChEBI" id="CHEBI:36655"/>
        <dbReference type="EC" id="1.1.99.14"/>
    </reaction>
</comment>
<keyword evidence="4 6" id="KW-0408">Iron</keyword>
<evidence type="ECO:0000256" key="1">
    <source>
        <dbReference type="ARBA" id="ARBA00022485"/>
    </source>
</evidence>
<comment type="caution">
    <text evidence="8">The sequence shown here is derived from an EMBL/GenBank/DDBJ whole genome shotgun (WGS) entry which is preliminary data.</text>
</comment>
<keyword evidence="2 6" id="KW-0479">Metal-binding</keyword>
<gene>
    <name evidence="8" type="ORF">ENK37_07760</name>
</gene>
<dbReference type="PANTHER" id="PTHR32479">
    <property type="entry name" value="GLYCOLATE OXIDASE IRON-SULFUR SUBUNIT"/>
    <property type="match status" value="1"/>
</dbReference>
<dbReference type="InterPro" id="IPR017896">
    <property type="entry name" value="4Fe4S_Fe-S-bd"/>
</dbReference>
<evidence type="ECO:0000256" key="5">
    <source>
        <dbReference type="ARBA" id="ARBA00023014"/>
    </source>
</evidence>
<dbReference type="PROSITE" id="PS00198">
    <property type="entry name" value="4FE4S_FER_1"/>
    <property type="match status" value="1"/>
</dbReference>
<dbReference type="PIRSF" id="PIRSF000139">
    <property type="entry name" value="Glc_ox_4Fe-4S"/>
    <property type="match status" value="1"/>
</dbReference>
<dbReference type="EMBL" id="DRPZ01000199">
    <property type="protein sequence ID" value="HGY09931.1"/>
    <property type="molecule type" value="Genomic_DNA"/>
</dbReference>
<dbReference type="EC" id="1.1.99.14" evidence="6"/>
<dbReference type="AlphaFoldDB" id="A0A7C4V6V4"/>
<evidence type="ECO:0000256" key="2">
    <source>
        <dbReference type="ARBA" id="ARBA00022723"/>
    </source>
</evidence>
<dbReference type="PROSITE" id="PS51379">
    <property type="entry name" value="4FE4S_FER_2"/>
    <property type="match status" value="2"/>
</dbReference>
<name>A0A7C4V6V4_9DEIN</name>
<feature type="domain" description="4Fe-4S ferredoxin-type" evidence="7">
    <location>
        <begin position="57"/>
        <end position="87"/>
    </location>
</feature>
<keyword evidence="5 6" id="KW-0411">Iron-sulfur</keyword>
<dbReference type="GO" id="GO:0051539">
    <property type="term" value="F:4 iron, 4 sulfur cluster binding"/>
    <property type="evidence" value="ECO:0007669"/>
    <property type="project" value="UniProtKB-UniRule"/>
</dbReference>
<dbReference type="InterPro" id="IPR009051">
    <property type="entry name" value="Helical_ferredxn"/>
</dbReference>
<comment type="cofactor">
    <cofactor evidence="6">
        <name>[4Fe-4S] cluster</name>
        <dbReference type="ChEBI" id="CHEBI:49883"/>
    </cofactor>
    <text evidence="6">Binds 2 [4Fe-4S] clusters.</text>
</comment>
<dbReference type="PANTHER" id="PTHR32479:SF17">
    <property type="entry name" value="GLYCOLATE OXIDASE IRON-SULFUR SUBUNIT"/>
    <property type="match status" value="1"/>
</dbReference>
<organism evidence="8">
    <name type="scientific">Oceanithermus profundus</name>
    <dbReference type="NCBI Taxonomy" id="187137"/>
    <lineage>
        <taxon>Bacteria</taxon>
        <taxon>Thermotogati</taxon>
        <taxon>Deinococcota</taxon>
        <taxon>Deinococci</taxon>
        <taxon>Thermales</taxon>
        <taxon>Thermaceae</taxon>
        <taxon>Oceanithermus</taxon>
    </lineage>
</organism>